<keyword evidence="2 5" id="KW-0812">Transmembrane</keyword>
<feature type="transmembrane region" description="Helical" evidence="5">
    <location>
        <begin position="383"/>
        <end position="402"/>
    </location>
</feature>
<evidence type="ECO:0000259" key="6">
    <source>
        <dbReference type="PROSITE" id="PS50850"/>
    </source>
</evidence>
<feature type="transmembrane region" description="Helical" evidence="5">
    <location>
        <begin position="91"/>
        <end position="110"/>
    </location>
</feature>
<dbReference type="Gene3D" id="1.20.1250.20">
    <property type="entry name" value="MFS general substrate transporter like domains"/>
    <property type="match status" value="1"/>
</dbReference>
<dbReference type="PANTHER" id="PTHR23508">
    <property type="entry name" value="CARBOXYLIC ACID TRANSPORTER PROTEIN HOMOLOG"/>
    <property type="match status" value="1"/>
</dbReference>
<feature type="transmembrane region" description="Helical" evidence="5">
    <location>
        <begin position="295"/>
        <end position="317"/>
    </location>
</feature>
<dbReference type="PROSITE" id="PS00217">
    <property type="entry name" value="SUGAR_TRANSPORT_2"/>
    <property type="match status" value="1"/>
</dbReference>
<dbReference type="EMBL" id="JAKXMK010000029">
    <property type="protein sequence ID" value="MCH6169891.1"/>
    <property type="molecule type" value="Genomic_DNA"/>
</dbReference>
<name>A0ABS9TMX8_9PSEU</name>
<feature type="transmembrane region" description="Helical" evidence="5">
    <location>
        <begin position="257"/>
        <end position="275"/>
    </location>
</feature>
<keyword evidence="8" id="KW-1185">Reference proteome</keyword>
<dbReference type="InterPro" id="IPR036259">
    <property type="entry name" value="MFS_trans_sf"/>
</dbReference>
<evidence type="ECO:0000313" key="7">
    <source>
        <dbReference type="EMBL" id="MCH6169891.1"/>
    </source>
</evidence>
<organism evidence="7 8">
    <name type="scientific">Pseudonocardia alaniniphila</name>
    <dbReference type="NCBI Taxonomy" id="75291"/>
    <lineage>
        <taxon>Bacteria</taxon>
        <taxon>Bacillati</taxon>
        <taxon>Actinomycetota</taxon>
        <taxon>Actinomycetes</taxon>
        <taxon>Pseudonocardiales</taxon>
        <taxon>Pseudonocardiaceae</taxon>
        <taxon>Pseudonocardia</taxon>
    </lineage>
</organism>
<feature type="transmembrane region" description="Helical" evidence="5">
    <location>
        <begin position="408"/>
        <end position="433"/>
    </location>
</feature>
<evidence type="ECO:0000313" key="8">
    <source>
        <dbReference type="Proteomes" id="UP001299970"/>
    </source>
</evidence>
<evidence type="ECO:0000256" key="5">
    <source>
        <dbReference type="SAM" id="Phobius"/>
    </source>
</evidence>
<dbReference type="Pfam" id="PF07690">
    <property type="entry name" value="MFS_1"/>
    <property type="match status" value="1"/>
</dbReference>
<protein>
    <submittedName>
        <fullName evidence="7">MFS transporter</fullName>
    </submittedName>
</protein>
<comment type="caution">
    <text evidence="7">The sequence shown here is derived from an EMBL/GenBank/DDBJ whole genome shotgun (WGS) entry which is preliminary data.</text>
</comment>
<keyword evidence="3 5" id="KW-1133">Transmembrane helix</keyword>
<keyword evidence="4 5" id="KW-0472">Membrane</keyword>
<feature type="transmembrane region" description="Helical" evidence="5">
    <location>
        <begin position="23"/>
        <end position="46"/>
    </location>
</feature>
<proteinExistence type="predicted"/>
<comment type="subcellular location">
    <subcellularLocation>
        <location evidence="1">Cell membrane</location>
        <topology evidence="1">Multi-pass membrane protein</topology>
    </subcellularLocation>
</comment>
<dbReference type="Proteomes" id="UP001299970">
    <property type="component" value="Unassembled WGS sequence"/>
</dbReference>
<reference evidence="7 8" key="1">
    <citation type="submission" date="2022-03" db="EMBL/GenBank/DDBJ databases">
        <title>Pseudonocardia alaer sp. nov., a novel actinomycete isolated from reed forest soil.</title>
        <authorList>
            <person name="Wang L."/>
        </authorList>
    </citation>
    <scope>NUCLEOTIDE SEQUENCE [LARGE SCALE GENOMIC DNA]</scope>
    <source>
        <strain evidence="7 8">Y-16303</strain>
    </source>
</reference>
<gene>
    <name evidence="7" type="ORF">MMF94_29685</name>
</gene>
<accession>A0ABS9TMX8</accession>
<feature type="transmembrane region" description="Helical" evidence="5">
    <location>
        <begin position="355"/>
        <end position="376"/>
    </location>
</feature>
<dbReference type="PROSITE" id="PS50850">
    <property type="entry name" value="MFS"/>
    <property type="match status" value="1"/>
</dbReference>
<feature type="transmembrane region" description="Helical" evidence="5">
    <location>
        <begin position="116"/>
        <end position="137"/>
    </location>
</feature>
<dbReference type="PROSITE" id="PS00216">
    <property type="entry name" value="SUGAR_TRANSPORT_1"/>
    <property type="match status" value="1"/>
</dbReference>
<sequence length="452" mass="44659">MTGTATVNVGEVIERARLNPVRVLCVALCALVALFDGLDLQIIGLAAPSIAATMHIPVGALGAVFSVALAGLAVGGLVIAPWADRLGRKTVLVAAVVTFGVFTLATITANTVTTLLVFRFLTGLGLGAAVPCAISLASEVVPARRRAAVAGLLFAGFPLGGVLAGLLGSALLPAGGWHSLFVVGGVGPLLTAVVLVVALPESLIFLVSRRAPRRRVVRSMARVAPDVSVDPSLLVADARDRAAGAPVGRLFAADRRLGTALLWTASFVAFGVLVVNTSWAPSLLAPLGLPVARTALALALFNAGSVVATAAGGWLITRYGARRVLPAAFLLAAIGLVGVGALAPSAAGVASAEVLVGLGLGCASSGVIALAAVAYSTAIRSTGVGWALGIGRVGSFAGPLVVGALAAAAWAVAGVFAVLAAACLVGGGAAAALRPVRDAGPSSRSPLHEGAA</sequence>
<evidence type="ECO:0000256" key="1">
    <source>
        <dbReference type="ARBA" id="ARBA00004651"/>
    </source>
</evidence>
<feature type="transmembrane region" description="Helical" evidence="5">
    <location>
        <begin position="180"/>
        <end position="208"/>
    </location>
</feature>
<evidence type="ECO:0000256" key="2">
    <source>
        <dbReference type="ARBA" id="ARBA00022692"/>
    </source>
</evidence>
<dbReference type="InterPro" id="IPR005829">
    <property type="entry name" value="Sugar_transporter_CS"/>
</dbReference>
<evidence type="ECO:0000256" key="3">
    <source>
        <dbReference type="ARBA" id="ARBA00022989"/>
    </source>
</evidence>
<dbReference type="RefSeq" id="WP_241040558.1">
    <property type="nucleotide sequence ID" value="NZ_BAAAJF010000032.1"/>
</dbReference>
<dbReference type="PANTHER" id="PTHR23508:SF10">
    <property type="entry name" value="CARBOXYLIC ACID TRANSPORTER PROTEIN HOMOLOG"/>
    <property type="match status" value="1"/>
</dbReference>
<dbReference type="SUPFAM" id="SSF103473">
    <property type="entry name" value="MFS general substrate transporter"/>
    <property type="match status" value="1"/>
</dbReference>
<feature type="domain" description="Major facilitator superfamily (MFS) profile" evidence="6">
    <location>
        <begin position="25"/>
        <end position="438"/>
    </location>
</feature>
<evidence type="ECO:0000256" key="4">
    <source>
        <dbReference type="ARBA" id="ARBA00023136"/>
    </source>
</evidence>
<feature type="transmembrane region" description="Helical" evidence="5">
    <location>
        <begin position="58"/>
        <end position="79"/>
    </location>
</feature>
<feature type="transmembrane region" description="Helical" evidence="5">
    <location>
        <begin position="324"/>
        <end position="343"/>
    </location>
</feature>
<dbReference type="InterPro" id="IPR020846">
    <property type="entry name" value="MFS_dom"/>
</dbReference>
<dbReference type="InterPro" id="IPR011701">
    <property type="entry name" value="MFS"/>
</dbReference>
<feature type="transmembrane region" description="Helical" evidence="5">
    <location>
        <begin position="149"/>
        <end position="174"/>
    </location>
</feature>